<protein>
    <submittedName>
        <fullName evidence="2">Uncharacterized protein</fullName>
    </submittedName>
</protein>
<evidence type="ECO:0000256" key="1">
    <source>
        <dbReference type="SAM" id="MobiDB-lite"/>
    </source>
</evidence>
<organism evidence="2 3">
    <name type="scientific">Pelobates cultripes</name>
    <name type="common">Western spadefoot toad</name>
    <dbReference type="NCBI Taxonomy" id="61616"/>
    <lineage>
        <taxon>Eukaryota</taxon>
        <taxon>Metazoa</taxon>
        <taxon>Chordata</taxon>
        <taxon>Craniata</taxon>
        <taxon>Vertebrata</taxon>
        <taxon>Euteleostomi</taxon>
        <taxon>Amphibia</taxon>
        <taxon>Batrachia</taxon>
        <taxon>Anura</taxon>
        <taxon>Pelobatoidea</taxon>
        <taxon>Pelobatidae</taxon>
        <taxon>Pelobates</taxon>
    </lineage>
</organism>
<accession>A0AAD1VWN0</accession>
<name>A0AAD1VWN0_PELCU</name>
<sequence>MATEPDPETDSTCPELLLEGGGKEQQSGSPSSTQAKGDNSAPATKRDIRQLLQEIKKMFDDDINLARTETQAVTAWVQATKEDNGSTPRSLKLGGYPVTTTVCKHNIINYTRHYGRLQLTHKRQNSEGLRLDWPNRIPQYLRWLTAVLLPHTQAKKLNFDCNFCIKKAKQAPPA</sequence>
<proteinExistence type="predicted"/>
<feature type="region of interest" description="Disordered" evidence="1">
    <location>
        <begin position="1"/>
        <end position="44"/>
    </location>
</feature>
<feature type="compositionally biased region" description="Polar residues" evidence="1">
    <location>
        <begin position="24"/>
        <end position="37"/>
    </location>
</feature>
<dbReference type="Proteomes" id="UP001295444">
    <property type="component" value="Chromosome 03"/>
</dbReference>
<gene>
    <name evidence="2" type="ORF">PECUL_23A036376</name>
</gene>
<evidence type="ECO:0000313" key="2">
    <source>
        <dbReference type="EMBL" id="CAH2274327.1"/>
    </source>
</evidence>
<keyword evidence="3" id="KW-1185">Reference proteome</keyword>
<dbReference type="AlphaFoldDB" id="A0AAD1VWN0"/>
<reference evidence="2" key="1">
    <citation type="submission" date="2022-03" db="EMBL/GenBank/DDBJ databases">
        <authorList>
            <person name="Alioto T."/>
            <person name="Alioto T."/>
            <person name="Gomez Garrido J."/>
        </authorList>
    </citation>
    <scope>NUCLEOTIDE SEQUENCE</scope>
</reference>
<dbReference type="EMBL" id="OW240914">
    <property type="protein sequence ID" value="CAH2274327.1"/>
    <property type="molecule type" value="Genomic_DNA"/>
</dbReference>
<evidence type="ECO:0000313" key="3">
    <source>
        <dbReference type="Proteomes" id="UP001295444"/>
    </source>
</evidence>